<organism evidence="2">
    <name type="scientific">mine drainage metagenome</name>
    <dbReference type="NCBI Taxonomy" id="410659"/>
    <lineage>
        <taxon>unclassified sequences</taxon>
        <taxon>metagenomes</taxon>
        <taxon>ecological metagenomes</taxon>
    </lineage>
</organism>
<gene>
    <name evidence="2" type="ORF">CARN7_0618</name>
</gene>
<sequence>MRYYYSRWRVAALWANSLAVEDMAGVIMVAWITGVLAVWITGGLVVWMMAGTVAWVTEDLVVWVMMIEFASGFHGDNPGVQALIFKM</sequence>
<feature type="transmembrane region" description="Helical" evidence="1">
    <location>
        <begin position="38"/>
        <end position="57"/>
    </location>
</feature>
<keyword evidence="1" id="KW-0812">Transmembrane</keyword>
<proteinExistence type="predicted"/>
<dbReference type="EMBL" id="CABR01000055">
    <property type="protein sequence ID" value="CBI09872.1"/>
    <property type="molecule type" value="Genomic_DNA"/>
</dbReference>
<keyword evidence="1" id="KW-0472">Membrane</keyword>
<keyword evidence="1" id="KW-1133">Transmembrane helix</keyword>
<reference evidence="2" key="1">
    <citation type="submission" date="2009-10" db="EMBL/GenBank/DDBJ databases">
        <title>Diversity of trophic interactions inside an arsenic-rich microbial ecosystem.</title>
        <authorList>
            <person name="Bertin P.N."/>
            <person name="Heinrich-Salmeron A."/>
            <person name="Pelletier E."/>
            <person name="Goulhen-Chollet F."/>
            <person name="Arsene-Ploetze F."/>
            <person name="Gallien S."/>
            <person name="Calteau A."/>
            <person name="Vallenet D."/>
            <person name="Casiot C."/>
            <person name="Chane-Woon-Ming B."/>
            <person name="Giloteaux L."/>
            <person name="Barakat M."/>
            <person name="Bonnefoy V."/>
            <person name="Bruneel O."/>
            <person name="Chandler M."/>
            <person name="Cleiss J."/>
            <person name="Duran R."/>
            <person name="Elbaz-Poulichet F."/>
            <person name="Fonknechten N."/>
            <person name="Lauga B."/>
            <person name="Mornico D."/>
            <person name="Ortet P."/>
            <person name="Schaeffer C."/>
            <person name="Siguier P."/>
            <person name="Alexander Thil Smith A."/>
            <person name="Van Dorsselaer A."/>
            <person name="Weissenbach J."/>
            <person name="Medigue C."/>
            <person name="Le Paslier D."/>
        </authorList>
    </citation>
    <scope>NUCLEOTIDE SEQUENCE</scope>
</reference>
<name>E6QRK0_9ZZZZ</name>
<evidence type="ECO:0000256" key="1">
    <source>
        <dbReference type="SAM" id="Phobius"/>
    </source>
</evidence>
<protein>
    <submittedName>
        <fullName evidence="2">Uncharacterized protein</fullName>
    </submittedName>
</protein>
<dbReference type="AlphaFoldDB" id="E6QRK0"/>
<accession>E6QRK0</accession>
<evidence type="ECO:0000313" key="2">
    <source>
        <dbReference type="EMBL" id="CBI09872.1"/>
    </source>
</evidence>
<comment type="caution">
    <text evidence="2">The sequence shown here is derived from an EMBL/GenBank/DDBJ whole genome shotgun (WGS) entry which is preliminary data.</text>
</comment>